<gene>
    <name evidence="1" type="ORF">KPL71_003695</name>
</gene>
<name>A0ACB8N1M7_CITSI</name>
<sequence length="139" mass="15652">MIGSIKEKWRVLSGNDNWKDLLDPLDIDLRRYIIHYGERAQQPMMHSIEFSPVPASEVFPKATSVKVHRGWLSVYCSSDEKCAREQVLDEVERLLGVYDAEEEEVSKTITSHTIGAALSLLNAADIVVNGFQQAEGFSQ</sequence>
<keyword evidence="2" id="KW-1185">Reference proteome</keyword>
<reference evidence="2" key="1">
    <citation type="journal article" date="2023" name="Hortic. Res.">
        <title>A chromosome-level phased genome enabling allele-level studies in sweet orange: a case study on citrus Huanglongbing tolerance.</title>
        <authorList>
            <person name="Wu B."/>
            <person name="Yu Q."/>
            <person name="Deng Z."/>
            <person name="Duan Y."/>
            <person name="Luo F."/>
            <person name="Gmitter F. Jr."/>
        </authorList>
    </citation>
    <scope>NUCLEOTIDE SEQUENCE [LARGE SCALE GENOMIC DNA]</scope>
    <source>
        <strain evidence="2">cv. Valencia</strain>
    </source>
</reference>
<dbReference type="EMBL" id="CM039171">
    <property type="protein sequence ID" value="KAH9791275.1"/>
    <property type="molecule type" value="Genomic_DNA"/>
</dbReference>
<proteinExistence type="predicted"/>
<protein>
    <submittedName>
        <fullName evidence="1">Lipase 3 domain-containing protein</fullName>
    </submittedName>
</protein>
<organism evidence="1 2">
    <name type="scientific">Citrus sinensis</name>
    <name type="common">Sweet orange</name>
    <name type="synonym">Citrus aurantium var. sinensis</name>
    <dbReference type="NCBI Taxonomy" id="2711"/>
    <lineage>
        <taxon>Eukaryota</taxon>
        <taxon>Viridiplantae</taxon>
        <taxon>Streptophyta</taxon>
        <taxon>Embryophyta</taxon>
        <taxon>Tracheophyta</taxon>
        <taxon>Spermatophyta</taxon>
        <taxon>Magnoliopsida</taxon>
        <taxon>eudicotyledons</taxon>
        <taxon>Gunneridae</taxon>
        <taxon>Pentapetalae</taxon>
        <taxon>rosids</taxon>
        <taxon>malvids</taxon>
        <taxon>Sapindales</taxon>
        <taxon>Rutaceae</taxon>
        <taxon>Aurantioideae</taxon>
        <taxon>Citrus</taxon>
    </lineage>
</organism>
<dbReference type="Proteomes" id="UP000829398">
    <property type="component" value="Chromosome 2"/>
</dbReference>
<evidence type="ECO:0000313" key="1">
    <source>
        <dbReference type="EMBL" id="KAH9791275.1"/>
    </source>
</evidence>
<comment type="caution">
    <text evidence="1">The sequence shown here is derived from an EMBL/GenBank/DDBJ whole genome shotgun (WGS) entry which is preliminary data.</text>
</comment>
<accession>A0ACB8N1M7</accession>
<evidence type="ECO:0000313" key="2">
    <source>
        <dbReference type="Proteomes" id="UP000829398"/>
    </source>
</evidence>